<gene>
    <name evidence="2" type="ORF">FD754_025400</name>
</gene>
<name>A0A5N3UK99_MUNMU</name>
<protein>
    <submittedName>
        <fullName evidence="2">Uncharacterized protein</fullName>
    </submittedName>
</protein>
<evidence type="ECO:0000313" key="2">
    <source>
        <dbReference type="EMBL" id="KAB0337029.1"/>
    </source>
</evidence>
<evidence type="ECO:0000256" key="1">
    <source>
        <dbReference type="SAM" id="Phobius"/>
    </source>
</evidence>
<accession>A0A5N3UK99</accession>
<keyword evidence="1" id="KW-0812">Transmembrane</keyword>
<organism evidence="2 3">
    <name type="scientific">Muntiacus muntjak</name>
    <name type="common">Barking deer</name>
    <name type="synonym">Indian muntjac</name>
    <dbReference type="NCBI Taxonomy" id="9888"/>
    <lineage>
        <taxon>Eukaryota</taxon>
        <taxon>Metazoa</taxon>
        <taxon>Chordata</taxon>
        <taxon>Craniata</taxon>
        <taxon>Vertebrata</taxon>
        <taxon>Euteleostomi</taxon>
        <taxon>Mammalia</taxon>
        <taxon>Eutheria</taxon>
        <taxon>Laurasiatheria</taxon>
        <taxon>Artiodactyla</taxon>
        <taxon>Ruminantia</taxon>
        <taxon>Pecora</taxon>
        <taxon>Cervidae</taxon>
        <taxon>Muntiacinae</taxon>
        <taxon>Muntiacus</taxon>
    </lineage>
</organism>
<keyword evidence="1" id="KW-1133">Transmembrane helix</keyword>
<comment type="caution">
    <text evidence="2">The sequence shown here is derived from an EMBL/GenBank/DDBJ whole genome shotgun (WGS) entry which is preliminary data.</text>
</comment>
<evidence type="ECO:0000313" key="3">
    <source>
        <dbReference type="Proteomes" id="UP000326458"/>
    </source>
</evidence>
<keyword evidence="3" id="KW-1185">Reference proteome</keyword>
<feature type="transmembrane region" description="Helical" evidence="1">
    <location>
        <begin position="36"/>
        <end position="62"/>
    </location>
</feature>
<dbReference type="AlphaFoldDB" id="A0A5N3UK99"/>
<dbReference type="Proteomes" id="UP000326458">
    <property type="component" value="Unassembled WGS sequence"/>
</dbReference>
<dbReference type="EMBL" id="VCEA01013240">
    <property type="protein sequence ID" value="KAB0337029.1"/>
    <property type="molecule type" value="Genomic_DNA"/>
</dbReference>
<sequence>MSLFQFWFPRYVCPGVGLLGHMATWIAAILTGMKWYLIVVLICISLIMSDVEHLFMCLLAICMSSLEKCLFSSLAHFLLGSFIFLDLSCRCCLYIFEINSLLVASFAIIFSHSEGYLFTLLIVSFVVQKLLSFIRSHLFIFPFISNLLGGGS</sequence>
<reference evidence="2 3" key="1">
    <citation type="submission" date="2019-06" db="EMBL/GenBank/DDBJ databases">
        <title>Discovery of a novel chromosome fission-fusion reversal in muntjac.</title>
        <authorList>
            <person name="Mudd A.B."/>
            <person name="Bredeson J.V."/>
            <person name="Baum R."/>
            <person name="Hockemeyer D."/>
            <person name="Rokhsar D.S."/>
        </authorList>
    </citation>
    <scope>NUCLEOTIDE SEQUENCE [LARGE SCALE GENOMIC DNA]</scope>
    <source>
        <strain evidence="2">UTSW_UCB_Mm</strain>
        <tissue evidence="2">Fibroblast cell line</tissue>
    </source>
</reference>
<keyword evidence="1" id="KW-0472">Membrane</keyword>
<proteinExistence type="predicted"/>